<dbReference type="RefSeq" id="WP_258731044.1">
    <property type="nucleotide sequence ID" value="NZ_JANTHZ010000001.1"/>
</dbReference>
<organism evidence="1 2">
    <name type="scientific">Ancylobacter mangrovi</name>
    <dbReference type="NCBI Taxonomy" id="2972472"/>
    <lineage>
        <taxon>Bacteria</taxon>
        <taxon>Pseudomonadati</taxon>
        <taxon>Pseudomonadota</taxon>
        <taxon>Alphaproteobacteria</taxon>
        <taxon>Hyphomicrobiales</taxon>
        <taxon>Xanthobacteraceae</taxon>
        <taxon>Ancylobacter</taxon>
    </lineage>
</organism>
<dbReference type="AlphaFoldDB" id="A0A9X2P8N8"/>
<comment type="caution">
    <text evidence="1">The sequence shown here is derived from an EMBL/GenBank/DDBJ whole genome shotgun (WGS) entry which is preliminary data.</text>
</comment>
<dbReference type="Proteomes" id="UP001151088">
    <property type="component" value="Unassembled WGS sequence"/>
</dbReference>
<accession>A0A9X2P8N8</accession>
<proteinExistence type="predicted"/>
<reference evidence="1" key="1">
    <citation type="submission" date="2022-08" db="EMBL/GenBank/DDBJ databases">
        <authorList>
            <person name="Li F."/>
        </authorList>
    </citation>
    <scope>NUCLEOTIDE SEQUENCE</scope>
    <source>
        <strain evidence="1">MQZ15Z-1</strain>
    </source>
</reference>
<protein>
    <recommendedName>
        <fullName evidence="3">Acyl carrier protein</fullName>
    </recommendedName>
</protein>
<dbReference type="SUPFAM" id="SSF47336">
    <property type="entry name" value="ACP-like"/>
    <property type="match status" value="1"/>
</dbReference>
<dbReference type="Gene3D" id="1.10.1200.10">
    <property type="entry name" value="ACP-like"/>
    <property type="match status" value="1"/>
</dbReference>
<keyword evidence="2" id="KW-1185">Reference proteome</keyword>
<dbReference type="InterPro" id="IPR036736">
    <property type="entry name" value="ACP-like_sf"/>
</dbReference>
<dbReference type="EMBL" id="JANTHZ010000001">
    <property type="protein sequence ID" value="MCS0494099.1"/>
    <property type="molecule type" value="Genomic_DNA"/>
</dbReference>
<evidence type="ECO:0000313" key="1">
    <source>
        <dbReference type="EMBL" id="MCS0494099.1"/>
    </source>
</evidence>
<evidence type="ECO:0008006" key="3">
    <source>
        <dbReference type="Google" id="ProtNLM"/>
    </source>
</evidence>
<gene>
    <name evidence="1" type="ORF">NVS89_03245</name>
</gene>
<name>A0A9X2P8N8_9HYPH</name>
<evidence type="ECO:0000313" key="2">
    <source>
        <dbReference type="Proteomes" id="UP001151088"/>
    </source>
</evidence>
<sequence length="97" mass="10848">MSLATRSDVEGAVINVANDMVAGWDIELPNGINAETRLMEDLSFESIDVVQFAVAIEQAVDRKGLPFEKLFMKDGEYVDDVELREVSEFLCRELGVH</sequence>